<sequence length="127" mass="15164">MKADILQQWIDADLTIGNLLDLWGTLARQKLTKFKYKTPAHQQSETFLVKRFCKKAQADLLEEMMKTFRTNHEFLFDVLKDRYCLKKIKTSASDSNDLHLAIQEFKYFFTEFVELNFKELKEQEICK</sequence>
<evidence type="ECO:0000313" key="1">
    <source>
        <dbReference type="EMBL" id="DAD81853.1"/>
    </source>
</evidence>
<protein>
    <submittedName>
        <fullName evidence="1">Uncharacterized protein</fullName>
    </submittedName>
</protein>
<organism evidence="1">
    <name type="scientific">Siphoviridae sp. ctvyM23</name>
    <dbReference type="NCBI Taxonomy" id="2826514"/>
    <lineage>
        <taxon>Viruses</taxon>
        <taxon>Duplodnaviria</taxon>
        <taxon>Heunggongvirae</taxon>
        <taxon>Uroviricota</taxon>
        <taxon>Caudoviricetes</taxon>
    </lineage>
</organism>
<reference evidence="1" key="1">
    <citation type="journal article" date="2021" name="Proc. Natl. Acad. Sci. U.S.A.">
        <title>A Catalog of Tens of Thousands of Viruses from Human Metagenomes Reveals Hidden Associations with Chronic Diseases.</title>
        <authorList>
            <person name="Tisza M.J."/>
            <person name="Buck C.B."/>
        </authorList>
    </citation>
    <scope>NUCLEOTIDE SEQUENCE</scope>
    <source>
        <strain evidence="1">CtvyM23</strain>
    </source>
</reference>
<proteinExistence type="predicted"/>
<name>A0A8S5MHL5_9CAUD</name>
<dbReference type="EMBL" id="BK014908">
    <property type="protein sequence ID" value="DAD81853.1"/>
    <property type="molecule type" value="Genomic_DNA"/>
</dbReference>
<accession>A0A8S5MHL5</accession>